<keyword evidence="3" id="KW-1185">Reference proteome</keyword>
<keyword evidence="1" id="KW-0812">Transmembrane</keyword>
<evidence type="ECO:0000313" key="3">
    <source>
        <dbReference type="Proteomes" id="UP000317650"/>
    </source>
</evidence>
<feature type="transmembrane region" description="Helical" evidence="1">
    <location>
        <begin position="76"/>
        <end position="98"/>
    </location>
</feature>
<dbReference type="EMBL" id="PYDT01000001">
    <property type="protein sequence ID" value="THU72227.1"/>
    <property type="molecule type" value="Genomic_DNA"/>
</dbReference>
<proteinExistence type="predicted"/>
<name>A0A4S8KAY1_MUSBA</name>
<keyword evidence="1" id="KW-0472">Membrane</keyword>
<dbReference type="PANTHER" id="PTHR35471:SF1">
    <property type="entry name" value="OS07G0223700 PROTEIN"/>
    <property type="match status" value="1"/>
</dbReference>
<feature type="transmembrane region" description="Helical" evidence="1">
    <location>
        <begin position="46"/>
        <end position="64"/>
    </location>
</feature>
<evidence type="ECO:0000256" key="1">
    <source>
        <dbReference type="SAM" id="Phobius"/>
    </source>
</evidence>
<protein>
    <submittedName>
        <fullName evidence="2">Uncharacterized protein</fullName>
    </submittedName>
</protein>
<feature type="transmembrane region" description="Helical" evidence="1">
    <location>
        <begin position="110"/>
        <end position="128"/>
    </location>
</feature>
<keyword evidence="1" id="KW-1133">Transmembrane helix</keyword>
<evidence type="ECO:0000313" key="2">
    <source>
        <dbReference type="EMBL" id="THU72227.1"/>
    </source>
</evidence>
<dbReference type="AlphaFoldDB" id="A0A4S8KAY1"/>
<dbReference type="PANTHER" id="PTHR35471">
    <property type="entry name" value="OS07G0223700 PROTEIN"/>
    <property type="match status" value="1"/>
</dbReference>
<organism evidence="2 3">
    <name type="scientific">Musa balbisiana</name>
    <name type="common">Banana</name>
    <dbReference type="NCBI Taxonomy" id="52838"/>
    <lineage>
        <taxon>Eukaryota</taxon>
        <taxon>Viridiplantae</taxon>
        <taxon>Streptophyta</taxon>
        <taxon>Embryophyta</taxon>
        <taxon>Tracheophyta</taxon>
        <taxon>Spermatophyta</taxon>
        <taxon>Magnoliopsida</taxon>
        <taxon>Liliopsida</taxon>
        <taxon>Zingiberales</taxon>
        <taxon>Musaceae</taxon>
        <taxon>Musa</taxon>
    </lineage>
</organism>
<gene>
    <name evidence="2" type="ORF">C4D60_Mb04t09860</name>
</gene>
<accession>A0A4S8KAY1</accession>
<dbReference type="STRING" id="52838.A0A4S8KAY1"/>
<sequence>MPLCSTSLRLRIQPWLRDYDRLQSVAVVLIYIQIGCSLIGSLGALYNGVLLINLVVALFALVAIESSSQSLGRTYAVLLFFAIVLDIAWFILFSHTIWNVTPDQKYGQHFVFSLRLALLMEIVGFSIYRLGVSTVDNTNYHADYSVRNSFVNPSIHDVARQNSNSDEILGGAIYDPTYYSSLFEDAQDKRCMPEGDKQIVHDGLSSPVIEAPKLKSCIGRSFHGIDVDSALRKPLVQ</sequence>
<dbReference type="Proteomes" id="UP000317650">
    <property type="component" value="Chromosome 4"/>
</dbReference>
<comment type="caution">
    <text evidence="2">The sequence shown here is derived from an EMBL/GenBank/DDBJ whole genome shotgun (WGS) entry which is preliminary data.</text>
</comment>
<reference evidence="2 3" key="1">
    <citation type="journal article" date="2019" name="Nat. Plants">
        <title>Genome sequencing of Musa balbisiana reveals subgenome evolution and function divergence in polyploid bananas.</title>
        <authorList>
            <person name="Yao X."/>
        </authorList>
    </citation>
    <scope>NUCLEOTIDE SEQUENCE [LARGE SCALE GENOMIC DNA]</scope>
    <source>
        <strain evidence="3">cv. DH-PKW</strain>
        <tissue evidence="2">Leaves</tissue>
    </source>
</reference>